<feature type="region of interest" description="Disordered" evidence="2">
    <location>
        <begin position="290"/>
        <end position="335"/>
    </location>
</feature>
<dbReference type="SUPFAM" id="SSF53098">
    <property type="entry name" value="Ribonuclease H-like"/>
    <property type="match status" value="1"/>
</dbReference>
<dbReference type="OMA" id="KVITIHA"/>
<dbReference type="PANTHER" id="PTHR48475:SF2">
    <property type="entry name" value="RIBONUCLEASE H"/>
    <property type="match status" value="1"/>
</dbReference>
<evidence type="ECO:0000259" key="3">
    <source>
        <dbReference type="PROSITE" id="PS50879"/>
    </source>
</evidence>
<dbReference type="InterPro" id="IPR036397">
    <property type="entry name" value="RNaseH_sf"/>
</dbReference>
<dbReference type="InterPro" id="IPR002156">
    <property type="entry name" value="RNaseH_domain"/>
</dbReference>
<dbReference type="GO" id="GO:0006310">
    <property type="term" value="P:DNA recombination"/>
    <property type="evidence" value="ECO:0007669"/>
    <property type="project" value="UniProtKB-KW"/>
</dbReference>
<dbReference type="Gene3D" id="2.40.70.10">
    <property type="entry name" value="Acid Proteases"/>
    <property type="match status" value="1"/>
</dbReference>
<dbReference type="Pfam" id="PF17919">
    <property type="entry name" value="RT_RNaseH_2"/>
    <property type="match status" value="1"/>
</dbReference>
<dbReference type="CDD" id="cd01647">
    <property type="entry name" value="RT_LTR"/>
    <property type="match status" value="1"/>
</dbReference>
<proteinExistence type="predicted"/>
<organism evidence="4 5">
    <name type="scientific">Musa acuminata subsp. malaccensis</name>
    <name type="common">Wild banana</name>
    <name type="synonym">Musa malaccensis</name>
    <dbReference type="NCBI Taxonomy" id="214687"/>
    <lineage>
        <taxon>Eukaryota</taxon>
        <taxon>Viridiplantae</taxon>
        <taxon>Streptophyta</taxon>
        <taxon>Embryophyta</taxon>
        <taxon>Tracheophyta</taxon>
        <taxon>Spermatophyta</taxon>
        <taxon>Magnoliopsida</taxon>
        <taxon>Liliopsida</taxon>
        <taxon>Zingiberales</taxon>
        <taxon>Musaceae</taxon>
        <taxon>Musa</taxon>
    </lineage>
</organism>
<accession>A0A804IQ47</accession>
<dbReference type="Gramene" id="Ma04_t15660.1">
    <property type="protein sequence ID" value="Ma04_p15660.1"/>
    <property type="gene ID" value="Ma04_g15660"/>
</dbReference>
<dbReference type="CDD" id="cd00303">
    <property type="entry name" value="retropepsin_like"/>
    <property type="match status" value="1"/>
</dbReference>
<dbReference type="Pfam" id="PF13456">
    <property type="entry name" value="RVT_3"/>
    <property type="match status" value="1"/>
</dbReference>
<dbReference type="Pfam" id="PF00078">
    <property type="entry name" value="RVT_1"/>
    <property type="match status" value="1"/>
</dbReference>
<dbReference type="InterPro" id="IPR000477">
    <property type="entry name" value="RT_dom"/>
</dbReference>
<dbReference type="Gene3D" id="3.30.70.270">
    <property type="match status" value="2"/>
</dbReference>
<dbReference type="Gene3D" id="3.10.10.10">
    <property type="entry name" value="HIV Type 1 Reverse Transcriptase, subunit A, domain 1"/>
    <property type="match status" value="1"/>
</dbReference>
<reference evidence="4" key="1">
    <citation type="submission" date="2021-05" db="UniProtKB">
        <authorList>
            <consortium name="EnsemblPlants"/>
        </authorList>
    </citation>
    <scope>IDENTIFICATION</scope>
    <source>
        <strain evidence="4">subsp. malaccensis</strain>
    </source>
</reference>
<keyword evidence="1" id="KW-0233">DNA recombination</keyword>
<evidence type="ECO:0000313" key="5">
    <source>
        <dbReference type="Proteomes" id="UP000012960"/>
    </source>
</evidence>
<dbReference type="SUPFAM" id="SSF56672">
    <property type="entry name" value="DNA/RNA polymerases"/>
    <property type="match status" value="1"/>
</dbReference>
<dbReference type="InterPro" id="IPR021109">
    <property type="entry name" value="Peptidase_aspartic_dom_sf"/>
</dbReference>
<feature type="compositionally biased region" description="Basic and acidic residues" evidence="2">
    <location>
        <begin position="622"/>
        <end position="635"/>
    </location>
</feature>
<dbReference type="GO" id="GO:0004523">
    <property type="term" value="F:RNA-DNA hybrid ribonuclease activity"/>
    <property type="evidence" value="ECO:0007669"/>
    <property type="project" value="InterPro"/>
</dbReference>
<dbReference type="Gene3D" id="3.30.420.10">
    <property type="entry name" value="Ribonuclease H-like superfamily/Ribonuclease H"/>
    <property type="match status" value="1"/>
</dbReference>
<dbReference type="GO" id="GO:0003676">
    <property type="term" value="F:nucleic acid binding"/>
    <property type="evidence" value="ECO:0007669"/>
    <property type="project" value="InterPro"/>
</dbReference>
<feature type="region of interest" description="Disordered" evidence="2">
    <location>
        <begin position="1"/>
        <end position="40"/>
    </location>
</feature>
<dbReference type="CDD" id="cd09279">
    <property type="entry name" value="RNase_HI_like"/>
    <property type="match status" value="1"/>
</dbReference>
<protein>
    <recommendedName>
        <fullName evidence="3">RNase H type-1 domain-containing protein</fullName>
    </recommendedName>
</protein>
<dbReference type="Proteomes" id="UP000012960">
    <property type="component" value="Unplaced"/>
</dbReference>
<dbReference type="InParanoid" id="A0A804IQ47"/>
<dbReference type="SUPFAM" id="SSF50630">
    <property type="entry name" value="Acid proteases"/>
    <property type="match status" value="1"/>
</dbReference>
<dbReference type="Pfam" id="PF03732">
    <property type="entry name" value="Retrotrans_gag"/>
    <property type="match status" value="1"/>
</dbReference>
<name>A0A804IQ47_MUSAM</name>
<dbReference type="PANTHER" id="PTHR48475">
    <property type="entry name" value="RIBONUCLEASE H"/>
    <property type="match status" value="1"/>
</dbReference>
<dbReference type="OrthoDB" id="688619at2759"/>
<evidence type="ECO:0000256" key="1">
    <source>
        <dbReference type="ARBA" id="ARBA00023172"/>
    </source>
</evidence>
<dbReference type="InterPro" id="IPR005162">
    <property type="entry name" value="Retrotrans_gag_dom"/>
</dbReference>
<evidence type="ECO:0000256" key="2">
    <source>
        <dbReference type="SAM" id="MobiDB-lite"/>
    </source>
</evidence>
<feature type="domain" description="RNase H type-1" evidence="3">
    <location>
        <begin position="1089"/>
        <end position="1218"/>
    </location>
</feature>
<dbReference type="InterPro" id="IPR012337">
    <property type="entry name" value="RNaseH-like_sf"/>
</dbReference>
<dbReference type="InterPro" id="IPR043128">
    <property type="entry name" value="Rev_trsase/Diguanyl_cyclase"/>
</dbReference>
<feature type="compositionally biased region" description="Polar residues" evidence="2">
    <location>
        <begin position="1"/>
        <end position="10"/>
    </location>
</feature>
<dbReference type="EnsemblPlants" id="Ma04_t15660.1">
    <property type="protein sequence ID" value="Ma04_p15660.1"/>
    <property type="gene ID" value="Ma04_g15660"/>
</dbReference>
<evidence type="ECO:0000313" key="4">
    <source>
        <dbReference type="EnsemblPlants" id="Ma04_p15660.1"/>
    </source>
</evidence>
<keyword evidence="5" id="KW-1185">Reference proteome</keyword>
<feature type="region of interest" description="Disordered" evidence="2">
    <location>
        <begin position="612"/>
        <end position="637"/>
    </location>
</feature>
<dbReference type="InterPro" id="IPR043502">
    <property type="entry name" value="DNA/RNA_pol_sf"/>
</dbReference>
<dbReference type="InterPro" id="IPR041577">
    <property type="entry name" value="RT_RNaseH_2"/>
</dbReference>
<dbReference type="PROSITE" id="PS50879">
    <property type="entry name" value="RNASE_H_1"/>
    <property type="match status" value="1"/>
</dbReference>
<sequence>MSTGQQTRLGDSSAARTHPVGTPGDHPPREEPQEGRLAATSEQYWRMFNDPGLSPPDATVVPPSVSPEAFHDLAHQVRALAGVVQAIVPLIPQPAPPQTSKGEPGTEWYQGSPFAPEIQDQAIPPHFRLPSLDTYNGATDPADHVAAFRAQMALYGTSDALMCRAFPTTLRGPARAWYDSLKAGTVSSFDQLARDFELNFLAYARPKPSAALLLGLNQGEDESLSHFLDRFTTQIRGLSDAHPSLLMQAFMIGLRPSRFFWSLVERPPTTVPEMLQRASQFVAAETWMAGRPRGHRGTKSEPPRQQQPPTSRRRSDRSDPTAPRPPLPALNSSQTDIFLHIRGKGLLKEPYPMSDPRALVDQSKYYRFHQQRGHDTEQCRELKRQIEELIRRGHLDQYLHPNKESSPRPEGPVERRIDVISGGPASGGDSMARKKAYARATSAEAPRHAPGPSVTFPARAYEQAEHDDALVISARIANAQVQRIMVDTGSSADILYLDAYRKLGLPRDSMKPVSSALTGFTGDSVSPLGAVTLPLTLGVPPKSKTTMTTFLVIDLPAAYNAILGRPTLNKVRAVVSTYYQTVKFPTSTGTGETTGSPRESRRCYLTAVSLPKKPKVEPPLTDPREMQRSAPHAEPKGTTVVVSLQEGRPERAIRVGLELPEHEREQLVGLLQENADVFAWSPSDMPGVDPGVSLHRLSISAEARPVKQKLRRHAPERQTAVREEVTRLLKAGFIKEAGYPQWLSNVVLVKKANGSWRMCVDYTSLNKACPKDCYPLPRVDQLVDATAGHTRLSFMDAFSGYNQIGMAPEDQEHMAFITNQGVYFYKVMPFGLKNAGATYQRAVNRIFARQIGRNMEVYVDDMIIKSQEAGTHLADLAEAFATLRQVGMRLNPAKCAFGVTSGKFLGFIVHERGIDADPEKLQAIINMQSPRTTKDLQRLNWKLVAMSRFLARSGDRCFPFFKALQNLKGFQWTTECEEALQQVKRHLANLPRLTSVTPGEKLSIYLAASPHAVSSVLVKESSNGQLSVYYTSHVLSGPEERYPPIEKLALALVLSARKLRPYFQAHPMESVADFIAELTQDESGSLGRPPEAWVLHVDGSANSKGAGARLVLRAPDGRSFERSLRFGFRATNNEAEYEALLAGLRFAFEMQVDSLRVHTDSQLVAEQLSGGYEARDPTMARYLAQVRNLTMKFHHFTLSIVLRAENERVDALAMLASKPAPEVGPEVEELPARAFEIAIVATGSASSWVQELLHYKRDGILPPDKATARRLLRTHAWYIEAGGRLYKRSFSYPLLRCLEPDEAQTVLTEIHEGACREHIGGRTLAH</sequence>